<gene>
    <name evidence="1" type="ORF">B5766_13065</name>
</gene>
<organism evidence="1 2">
    <name type="scientific">Candidatus Lumbricidiphila eiseniae</name>
    <dbReference type="NCBI Taxonomy" id="1969409"/>
    <lineage>
        <taxon>Bacteria</taxon>
        <taxon>Bacillati</taxon>
        <taxon>Actinomycetota</taxon>
        <taxon>Actinomycetes</taxon>
        <taxon>Micrococcales</taxon>
        <taxon>Microbacteriaceae</taxon>
        <taxon>Candidatus Lumbricidiphila</taxon>
    </lineage>
</organism>
<dbReference type="SFLD" id="SFLDS00003">
    <property type="entry name" value="Haloacid_Dehalogenase"/>
    <property type="match status" value="1"/>
</dbReference>
<dbReference type="SFLD" id="SFLDG01129">
    <property type="entry name" value="C1.5:_HAD__Beta-PGM__Phosphata"/>
    <property type="match status" value="1"/>
</dbReference>
<dbReference type="Proteomes" id="UP000219994">
    <property type="component" value="Unassembled WGS sequence"/>
</dbReference>
<dbReference type="InterPro" id="IPR023214">
    <property type="entry name" value="HAD_sf"/>
</dbReference>
<dbReference type="NCBIfam" id="TIGR01509">
    <property type="entry name" value="HAD-SF-IA-v3"/>
    <property type="match status" value="1"/>
</dbReference>
<name>A0A2A6FN34_9MICO</name>
<dbReference type="Gene3D" id="1.10.150.240">
    <property type="entry name" value="Putative phosphatase, domain 2"/>
    <property type="match status" value="1"/>
</dbReference>
<comment type="caution">
    <text evidence="1">The sequence shown here is derived from an EMBL/GenBank/DDBJ whole genome shotgun (WGS) entry which is preliminary data.</text>
</comment>
<dbReference type="InterPro" id="IPR044999">
    <property type="entry name" value="CbbY-like"/>
</dbReference>
<sequence length="266" mass="28336">MQAIIFDCDGVLADTERDGHLPAFNCTFREVGLPLEWTVEEYAHLVHIGGGKERMATLFDGPLRGTRWDVDRTEQTALLADWHRRKTQHYVDLVASGALPGRPGIRRITEDAATSGCLLAVASTSAEVSVRTVLEHVVGNELASRFSIFAGDIVAAKKPAPDIYLHALKDLEVPASAALVIEDSGIGCQAAIAAGLRVVVTTSIFTGGDDFSGAATVLSSLGDPDLERAITQSSAAGLDWPDVVGFDDLARLFETDARLTGHVTAK</sequence>
<dbReference type="InterPro" id="IPR006439">
    <property type="entry name" value="HAD-SF_hydro_IA"/>
</dbReference>
<dbReference type="PANTHER" id="PTHR42896">
    <property type="entry name" value="XYLULOSE-1,5-BISPHOSPHATE (XUBP) PHOSPHATASE"/>
    <property type="match status" value="1"/>
</dbReference>
<dbReference type="GO" id="GO:0016787">
    <property type="term" value="F:hydrolase activity"/>
    <property type="evidence" value="ECO:0007669"/>
    <property type="project" value="InterPro"/>
</dbReference>
<proteinExistence type="predicted"/>
<dbReference type="InterPro" id="IPR023198">
    <property type="entry name" value="PGP-like_dom2"/>
</dbReference>
<dbReference type="PANTHER" id="PTHR42896:SF2">
    <property type="entry name" value="CBBY-LIKE PROTEIN"/>
    <property type="match status" value="1"/>
</dbReference>
<dbReference type="InterPro" id="IPR036412">
    <property type="entry name" value="HAD-like_sf"/>
</dbReference>
<dbReference type="SUPFAM" id="SSF56784">
    <property type="entry name" value="HAD-like"/>
    <property type="match status" value="1"/>
</dbReference>
<dbReference type="AlphaFoldDB" id="A0A2A6FN34"/>
<evidence type="ECO:0000313" key="2">
    <source>
        <dbReference type="Proteomes" id="UP000219994"/>
    </source>
</evidence>
<accession>A0A2A6FN34</accession>
<protein>
    <recommendedName>
        <fullName evidence="3">Haloacid dehalogenase</fullName>
    </recommendedName>
</protein>
<evidence type="ECO:0008006" key="3">
    <source>
        <dbReference type="Google" id="ProtNLM"/>
    </source>
</evidence>
<evidence type="ECO:0000313" key="1">
    <source>
        <dbReference type="EMBL" id="PDQ34169.1"/>
    </source>
</evidence>
<dbReference type="Pfam" id="PF00702">
    <property type="entry name" value="Hydrolase"/>
    <property type="match status" value="1"/>
</dbReference>
<reference evidence="2" key="1">
    <citation type="submission" date="2017-03" db="EMBL/GenBank/DDBJ databases">
        <authorList>
            <person name="Lund M.B."/>
        </authorList>
    </citation>
    <scope>NUCLEOTIDE SEQUENCE [LARGE SCALE GENOMIC DNA]</scope>
</reference>
<dbReference type="EMBL" id="NAEP01000069">
    <property type="protein sequence ID" value="PDQ34169.1"/>
    <property type="molecule type" value="Genomic_DNA"/>
</dbReference>
<dbReference type="Gene3D" id="3.40.50.1000">
    <property type="entry name" value="HAD superfamily/HAD-like"/>
    <property type="match status" value="1"/>
</dbReference>